<dbReference type="SUPFAM" id="SSF57701">
    <property type="entry name" value="Zn2/Cys6 DNA-binding domain"/>
    <property type="match status" value="1"/>
</dbReference>
<evidence type="ECO:0000256" key="5">
    <source>
        <dbReference type="ARBA" id="ARBA00023163"/>
    </source>
</evidence>
<dbReference type="PANTHER" id="PTHR31944:SF131">
    <property type="entry name" value="HEME-RESPONSIVE ZINC FINGER TRANSCRIPTION FACTOR HAP1"/>
    <property type="match status" value="1"/>
</dbReference>
<dbReference type="CDD" id="cd00067">
    <property type="entry name" value="GAL4"/>
    <property type="match status" value="1"/>
</dbReference>
<dbReference type="GO" id="GO:0005634">
    <property type="term" value="C:nucleus"/>
    <property type="evidence" value="ECO:0007669"/>
    <property type="project" value="TreeGrafter"/>
</dbReference>
<dbReference type="GO" id="GO:0001228">
    <property type="term" value="F:DNA-binding transcription activator activity, RNA polymerase II-specific"/>
    <property type="evidence" value="ECO:0007669"/>
    <property type="project" value="TreeGrafter"/>
</dbReference>
<evidence type="ECO:0000313" key="9">
    <source>
        <dbReference type="EMBL" id="KAJ5088347.1"/>
    </source>
</evidence>
<evidence type="ECO:0000256" key="2">
    <source>
        <dbReference type="ARBA" id="ARBA00022833"/>
    </source>
</evidence>
<dbReference type="Gene3D" id="4.10.240.10">
    <property type="entry name" value="Zn(2)-C6 fungal-type DNA-binding domain"/>
    <property type="match status" value="1"/>
</dbReference>
<keyword evidence="5" id="KW-0804">Transcription</keyword>
<evidence type="ECO:0000256" key="3">
    <source>
        <dbReference type="ARBA" id="ARBA00023015"/>
    </source>
</evidence>
<dbReference type="SMART" id="SM00066">
    <property type="entry name" value="GAL4"/>
    <property type="match status" value="1"/>
</dbReference>
<dbReference type="CDD" id="cd12148">
    <property type="entry name" value="fungal_TF_MHR"/>
    <property type="match status" value="1"/>
</dbReference>
<dbReference type="InterPro" id="IPR007219">
    <property type="entry name" value="XnlR_reg_dom"/>
</dbReference>
<evidence type="ECO:0000256" key="7">
    <source>
        <dbReference type="SAM" id="MobiDB-lite"/>
    </source>
</evidence>
<dbReference type="GO" id="GO:0006351">
    <property type="term" value="P:DNA-templated transcription"/>
    <property type="evidence" value="ECO:0007669"/>
    <property type="project" value="InterPro"/>
</dbReference>
<name>A0A9W9EUL5_9EURO</name>
<evidence type="ECO:0000256" key="1">
    <source>
        <dbReference type="ARBA" id="ARBA00022723"/>
    </source>
</evidence>
<dbReference type="PROSITE" id="PS50048">
    <property type="entry name" value="ZN2_CY6_FUNGAL_2"/>
    <property type="match status" value="1"/>
</dbReference>
<accession>A0A9W9EUL5</accession>
<evidence type="ECO:0000256" key="6">
    <source>
        <dbReference type="ARBA" id="ARBA00023242"/>
    </source>
</evidence>
<comment type="caution">
    <text evidence="9">The sequence shown here is derived from an EMBL/GenBank/DDBJ whole genome shotgun (WGS) entry which is preliminary data.</text>
</comment>
<organism evidence="9 10">
    <name type="scientific">Penicillium angulare</name>
    <dbReference type="NCBI Taxonomy" id="116970"/>
    <lineage>
        <taxon>Eukaryota</taxon>
        <taxon>Fungi</taxon>
        <taxon>Dikarya</taxon>
        <taxon>Ascomycota</taxon>
        <taxon>Pezizomycotina</taxon>
        <taxon>Eurotiomycetes</taxon>
        <taxon>Eurotiomycetidae</taxon>
        <taxon>Eurotiales</taxon>
        <taxon>Aspergillaceae</taxon>
        <taxon>Penicillium</taxon>
    </lineage>
</organism>
<keyword evidence="3" id="KW-0805">Transcription regulation</keyword>
<keyword evidence="10" id="KW-1185">Reference proteome</keyword>
<evidence type="ECO:0000256" key="4">
    <source>
        <dbReference type="ARBA" id="ARBA00023125"/>
    </source>
</evidence>
<reference evidence="9" key="1">
    <citation type="submission" date="2022-11" db="EMBL/GenBank/DDBJ databases">
        <authorList>
            <person name="Petersen C."/>
        </authorList>
    </citation>
    <scope>NUCLEOTIDE SEQUENCE</scope>
    <source>
        <strain evidence="9">IBT 30069</strain>
    </source>
</reference>
<keyword evidence="6" id="KW-0539">Nucleus</keyword>
<keyword evidence="4" id="KW-0238">DNA-binding</keyword>
<dbReference type="Proteomes" id="UP001149165">
    <property type="component" value="Unassembled WGS sequence"/>
</dbReference>
<dbReference type="EMBL" id="JAPQKH010000007">
    <property type="protein sequence ID" value="KAJ5088347.1"/>
    <property type="molecule type" value="Genomic_DNA"/>
</dbReference>
<dbReference type="SMART" id="SM00906">
    <property type="entry name" value="Fungal_trans"/>
    <property type="match status" value="1"/>
</dbReference>
<dbReference type="PANTHER" id="PTHR31944">
    <property type="entry name" value="HEME-RESPONSIVE ZINC FINGER TRANSCRIPTION FACTOR HAP1"/>
    <property type="match status" value="1"/>
</dbReference>
<dbReference type="AlphaFoldDB" id="A0A9W9EUL5"/>
<feature type="domain" description="Zn(2)-C6 fungal-type" evidence="8">
    <location>
        <begin position="34"/>
        <end position="65"/>
    </location>
</feature>
<dbReference type="OrthoDB" id="4337792at2759"/>
<dbReference type="Pfam" id="PF04082">
    <property type="entry name" value="Fungal_trans"/>
    <property type="match status" value="1"/>
</dbReference>
<feature type="region of interest" description="Disordered" evidence="7">
    <location>
        <begin position="76"/>
        <end position="103"/>
    </location>
</feature>
<keyword evidence="2" id="KW-0862">Zinc</keyword>
<proteinExistence type="predicted"/>
<protein>
    <submittedName>
        <fullName evidence="9">Fungal-specific transcription factor domain-containing protein</fullName>
    </submittedName>
</protein>
<gene>
    <name evidence="9" type="ORF">N7456_011963</name>
</gene>
<feature type="region of interest" description="Disordered" evidence="7">
    <location>
        <begin position="1"/>
        <end position="26"/>
    </location>
</feature>
<feature type="compositionally biased region" description="Polar residues" evidence="7">
    <location>
        <begin position="7"/>
        <end position="26"/>
    </location>
</feature>
<feature type="compositionally biased region" description="Polar residues" evidence="7">
    <location>
        <begin position="76"/>
        <end position="89"/>
    </location>
</feature>
<reference evidence="9" key="2">
    <citation type="journal article" date="2023" name="IMA Fungus">
        <title>Comparative genomic study of the Penicillium genus elucidates a diverse pangenome and 15 lateral gene transfer events.</title>
        <authorList>
            <person name="Petersen C."/>
            <person name="Sorensen T."/>
            <person name="Nielsen M.R."/>
            <person name="Sondergaard T.E."/>
            <person name="Sorensen J.L."/>
            <person name="Fitzpatrick D.A."/>
            <person name="Frisvad J.C."/>
            <person name="Nielsen K.L."/>
        </authorList>
    </citation>
    <scope>NUCLEOTIDE SEQUENCE</scope>
    <source>
        <strain evidence="9">IBT 30069</strain>
    </source>
</reference>
<keyword evidence="1" id="KW-0479">Metal-binding</keyword>
<sequence>MDALHELQNSKQSFMRVNRQRGSSVQRKSRSTVSCFPCRQRKVKCDRLAPCGQCTRRSSAEACDYLSNSSKAETLTSVSPAITSTSTQENRGEIQPDPVSTNDDNLVPLAHTIDHTRSPTILCNHPPQRTPIPIMGSIESLTPSCFHGSGTRTRYFGRSHWALTLDMFPDLKAHLQKYHVVKRGQPGSDLHEHQGVRCAKQKRLQTTYQTHTQPNLQTPRLETLVSPRNITDKLVGIYFSTFETTFRVLHAPQFLAEYEAFWSPRDSTSSNSWLRDVFAAKLLGTLACATSLADSELLSSEGKSQISNQTAKQWIQAIGSWAKTVTTYAKLDLDFIQVMCLILIARQAIAYEGDLSWLGAGSLVREAMMIGLHRDPSNFKGISPFLAESRRRLWYTIMELDLQAALDTGVPSTISEDEFDCAPPSNLNDEDLSPDSAVVLPPKHTAVLTRSSFQVSLAQSLNSRIKVVKIVNRIRLKSTYQDVLDLSEIITTSLSQSPFLVPSHESSGNDGSYSDFRKSLYLFLVYRYILALHRPFVLSLAEVRTEMYTFSRRICIQACLSLLSPLKLTDNTSRGTQQAYPHILRLRGGMFRSELFHAAVTLCFELRLQVKDNLLPALPGANTDYATQNNNQREILLDTVKSAIKYFEFKVRTEKQACKAFMLLNMVYVSAQSELLSGTGGHSNCETQPNDLTLENACPLAARRCRELLLEGDGQADCQHSEENWLGYPGNPFMVCMQIWC</sequence>
<dbReference type="InterPro" id="IPR036864">
    <property type="entry name" value="Zn2-C6_fun-type_DNA-bd_sf"/>
</dbReference>
<evidence type="ECO:0000259" key="8">
    <source>
        <dbReference type="PROSITE" id="PS50048"/>
    </source>
</evidence>
<dbReference type="Pfam" id="PF00172">
    <property type="entry name" value="Zn_clus"/>
    <property type="match status" value="1"/>
</dbReference>
<dbReference type="InterPro" id="IPR051430">
    <property type="entry name" value="Fungal_TF_Env_Response"/>
</dbReference>
<dbReference type="PROSITE" id="PS00463">
    <property type="entry name" value="ZN2_CY6_FUNGAL_1"/>
    <property type="match status" value="1"/>
</dbReference>
<dbReference type="InterPro" id="IPR001138">
    <property type="entry name" value="Zn2Cys6_DnaBD"/>
</dbReference>
<evidence type="ECO:0000313" key="10">
    <source>
        <dbReference type="Proteomes" id="UP001149165"/>
    </source>
</evidence>
<dbReference type="GO" id="GO:0008270">
    <property type="term" value="F:zinc ion binding"/>
    <property type="evidence" value="ECO:0007669"/>
    <property type="project" value="InterPro"/>
</dbReference>
<dbReference type="GO" id="GO:0000978">
    <property type="term" value="F:RNA polymerase II cis-regulatory region sequence-specific DNA binding"/>
    <property type="evidence" value="ECO:0007669"/>
    <property type="project" value="TreeGrafter"/>
</dbReference>